<proteinExistence type="predicted"/>
<dbReference type="CDD" id="cd10747">
    <property type="entry name" value="DnaJ_C"/>
    <property type="match status" value="1"/>
</dbReference>
<evidence type="ECO:0000313" key="4">
    <source>
        <dbReference type="Proteomes" id="UP001105220"/>
    </source>
</evidence>
<dbReference type="PANTHER" id="PTHR24078">
    <property type="entry name" value="DNAJ HOMOLOG SUBFAMILY C MEMBER"/>
    <property type="match status" value="1"/>
</dbReference>
<dbReference type="EnsemblMetazoa" id="ACON006578-RA">
    <property type="protein sequence ID" value="ACON006578-PA"/>
    <property type="gene ID" value="ACON006578"/>
</dbReference>
<dbReference type="PANTHER" id="PTHR24078:SF576">
    <property type="entry name" value="AT19485P-RELATED"/>
    <property type="match status" value="1"/>
</dbReference>
<reference key="1">
    <citation type="journal article" date="2019" name="Genes (Basel)">
        <title>A High-Quality De novo Genome Assembly from a Single Mosquito Using PacBio Sequencing.</title>
        <authorList>
            <person name="Kingan S.B."/>
            <person name="Heaton H."/>
            <person name="Cudini J."/>
            <person name="Lambert C.C."/>
            <person name="Baybayan P."/>
            <person name="Galvin B.D."/>
            <person name="Durbin R."/>
            <person name="Korlach J."/>
            <person name="Lawniczak M.K.N."/>
        </authorList>
    </citation>
    <scope>NUCLEOTIDE SEQUENCE [LARGE SCALE GENOMIC DNA]</scope>
    <source>
        <strain>Mali-NIH</strain>
    </source>
</reference>
<name>A0A6E8VQP2_ANOCL</name>
<evidence type="ECO:0000313" key="3">
    <source>
        <dbReference type="EnsemblMetazoa" id="ACON006578-PA"/>
    </source>
</evidence>
<dbReference type="GO" id="GO:0051087">
    <property type="term" value="F:protein-folding chaperone binding"/>
    <property type="evidence" value="ECO:0007669"/>
    <property type="project" value="TreeGrafter"/>
</dbReference>
<protein>
    <submittedName>
        <fullName evidence="3">DnaJ_C domain-containing protein</fullName>
    </submittedName>
</protein>
<dbReference type="GO" id="GO:0051082">
    <property type="term" value="F:unfolded protein binding"/>
    <property type="evidence" value="ECO:0007669"/>
    <property type="project" value="InterPro"/>
</dbReference>
<dbReference type="GO" id="GO:0006457">
    <property type="term" value="P:protein folding"/>
    <property type="evidence" value="ECO:0007669"/>
    <property type="project" value="InterPro"/>
</dbReference>
<dbReference type="InterPro" id="IPR051339">
    <property type="entry name" value="DnaJ_subfamily_B"/>
</dbReference>
<dbReference type="VEuPathDB" id="VectorBase:ACMO_003715"/>
<dbReference type="VEuPathDB" id="VectorBase:ACON006578"/>
<accession>A0A6E8VQP2</accession>
<dbReference type="SUPFAM" id="SSF49493">
    <property type="entry name" value="HSP40/DnaJ peptide-binding domain"/>
    <property type="match status" value="2"/>
</dbReference>
<evidence type="ECO:0000259" key="2">
    <source>
        <dbReference type="Pfam" id="PF01556"/>
    </source>
</evidence>
<dbReference type="Proteomes" id="UP001105220">
    <property type="component" value="Unplaced"/>
</dbReference>
<dbReference type="VEuPathDB" id="VectorBase:ACON2_029670"/>
<keyword evidence="1" id="KW-0143">Chaperone</keyword>
<keyword evidence="4" id="KW-1185">Reference proteome</keyword>
<feature type="domain" description="Chaperone DnaJ C-terminal" evidence="2">
    <location>
        <begin position="56"/>
        <end position="210"/>
    </location>
</feature>
<dbReference type="AlphaFoldDB" id="A0A6E8VQP2"/>
<dbReference type="InterPro" id="IPR002939">
    <property type="entry name" value="DnaJ_C"/>
</dbReference>
<dbReference type="GO" id="GO:0005829">
    <property type="term" value="C:cytosol"/>
    <property type="evidence" value="ECO:0007669"/>
    <property type="project" value="TreeGrafter"/>
</dbReference>
<sequence>MGQAQFAKRQELPESVANFFDDFNPSGNGRTASNAFLAESYAPPTQLLTKHALSFNVDVPLDLEELFWGTRRDIIFQRMITVGGRTNTIHQMISIEFTPHMRDGQMIFLEEMGHQVDAQRGDVWVVLRQIVHPVFRALGDDLISSCTLPLSVALLGGTVEVTGMDGIKLYVNVNEPEPFHFPLVKTIDGQGLRTPNGRGRLVIIFDVNVPRVPTSLRDATTNMIRQIENAPEQNEDA</sequence>
<evidence type="ECO:0000256" key="1">
    <source>
        <dbReference type="ARBA" id="ARBA00023186"/>
    </source>
</evidence>
<dbReference type="Pfam" id="PF01556">
    <property type="entry name" value="DnaJ_C"/>
    <property type="match status" value="1"/>
</dbReference>
<dbReference type="Gene3D" id="2.60.260.20">
    <property type="entry name" value="Urease metallochaperone UreE, N-terminal domain"/>
    <property type="match status" value="2"/>
</dbReference>
<organism evidence="3 4">
    <name type="scientific">Anopheles coluzzii</name>
    <name type="common">African malaria mosquito</name>
    <dbReference type="NCBI Taxonomy" id="1518534"/>
    <lineage>
        <taxon>Eukaryota</taxon>
        <taxon>Metazoa</taxon>
        <taxon>Ecdysozoa</taxon>
        <taxon>Arthropoda</taxon>
        <taxon>Hexapoda</taxon>
        <taxon>Insecta</taxon>
        <taxon>Pterygota</taxon>
        <taxon>Neoptera</taxon>
        <taxon>Endopterygota</taxon>
        <taxon>Diptera</taxon>
        <taxon>Nematocera</taxon>
        <taxon>Culicoidea</taxon>
        <taxon>Culicidae</taxon>
        <taxon>Anophelinae</taxon>
        <taxon>Anopheles</taxon>
    </lineage>
</organism>
<dbReference type="InterPro" id="IPR008971">
    <property type="entry name" value="HSP40/DnaJ_pept-bd"/>
</dbReference>
<reference evidence="3" key="2">
    <citation type="submission" date="2020-05" db="UniProtKB">
        <authorList>
            <consortium name="EnsemblMetazoa"/>
        </authorList>
    </citation>
    <scope>IDENTIFICATION</scope>
    <source>
        <strain evidence="3">Ngousso</strain>
    </source>
</reference>
<dbReference type="FunFam" id="2.60.260.20:FF:000077">
    <property type="entry name" value="DnaJ-like protein"/>
    <property type="match status" value="1"/>
</dbReference>